<dbReference type="NCBIfam" id="TIGR01695">
    <property type="entry name" value="murJ_mviN"/>
    <property type="match status" value="1"/>
</dbReference>
<evidence type="ECO:0000256" key="7">
    <source>
        <dbReference type="ARBA" id="ARBA00023136"/>
    </source>
</evidence>
<dbReference type="CDD" id="cd13123">
    <property type="entry name" value="MATE_MurJ_like"/>
    <property type="match status" value="1"/>
</dbReference>
<comment type="function">
    <text evidence="8 10 11">Involved in peptidoglycan biosynthesis. Transports lipid-linked peptidoglycan precursors from the inner to the outer leaflet of the cytoplasmic membrane.</text>
</comment>
<evidence type="ECO:0000313" key="13">
    <source>
        <dbReference type="EMBL" id="MBM7853112.1"/>
    </source>
</evidence>
<dbReference type="HAMAP" id="MF_02078">
    <property type="entry name" value="MurJ_MviN"/>
    <property type="match status" value="1"/>
</dbReference>
<evidence type="ECO:0000256" key="11">
    <source>
        <dbReference type="PIRNR" id="PIRNR002869"/>
    </source>
</evidence>
<keyword evidence="10 11" id="KW-0813">Transport</keyword>
<dbReference type="PRINTS" id="PR01806">
    <property type="entry name" value="VIRFACTRMVIN"/>
</dbReference>
<evidence type="ECO:0000313" key="14">
    <source>
        <dbReference type="Proteomes" id="UP000758856"/>
    </source>
</evidence>
<feature type="transmembrane region" description="Helical" evidence="10">
    <location>
        <begin position="353"/>
        <end position="371"/>
    </location>
</feature>
<keyword evidence="14" id="KW-1185">Reference proteome</keyword>
<dbReference type="InterPro" id="IPR051050">
    <property type="entry name" value="Lipid_II_flippase_MurJ/MviN"/>
</dbReference>
<reference evidence="12" key="1">
    <citation type="journal article" date="2014" name="Int. J. Syst. Evol. Microbiol.">
        <title>Complete genome sequence of Corynebacterium casei LMG S-19264T (=DSM 44701T), isolated from a smear-ripened cheese.</title>
        <authorList>
            <consortium name="US DOE Joint Genome Institute (JGI-PGF)"/>
            <person name="Walter F."/>
            <person name="Albersmeier A."/>
            <person name="Kalinowski J."/>
            <person name="Ruckert C."/>
        </authorList>
    </citation>
    <scope>NUCLEOTIDE SEQUENCE</scope>
    <source>
        <strain evidence="12">VKM B-1606</strain>
    </source>
</reference>
<gene>
    <name evidence="10" type="primary">murJ</name>
    <name evidence="12" type="ORF">GCM10008170_36950</name>
    <name evidence="13" type="ORF">JOD31_003363</name>
</gene>
<organism evidence="12 15">
    <name type="scientific">Methylopila capsulata</name>
    <dbReference type="NCBI Taxonomy" id="61654"/>
    <lineage>
        <taxon>Bacteria</taxon>
        <taxon>Pseudomonadati</taxon>
        <taxon>Pseudomonadota</taxon>
        <taxon>Alphaproteobacteria</taxon>
        <taxon>Hyphomicrobiales</taxon>
        <taxon>Methylopilaceae</taxon>
        <taxon>Methylopila</taxon>
    </lineage>
</organism>
<dbReference type="PANTHER" id="PTHR47019:SF1">
    <property type="entry name" value="LIPID II FLIPPASE MURJ"/>
    <property type="match status" value="1"/>
</dbReference>
<comment type="pathway">
    <text evidence="10">Cell wall biogenesis; peptidoglycan biosynthesis.</text>
</comment>
<keyword evidence="10" id="KW-0997">Cell inner membrane</keyword>
<feature type="transmembrane region" description="Helical" evidence="10">
    <location>
        <begin position="226"/>
        <end position="249"/>
    </location>
</feature>
<comment type="caution">
    <text evidence="12">The sequence shown here is derived from an EMBL/GenBank/DDBJ whole genome shotgun (WGS) entry which is preliminary data.</text>
</comment>
<dbReference type="GO" id="GO:0015648">
    <property type="term" value="F:lipid-linked peptidoglycan transporter activity"/>
    <property type="evidence" value="ECO:0007669"/>
    <property type="project" value="UniProtKB-UniRule"/>
</dbReference>
<comment type="subcellular location">
    <subcellularLocation>
        <location evidence="10">Cell inner membrane</location>
        <topology evidence="10">Multi-pass membrane protein</topology>
    </subcellularLocation>
    <subcellularLocation>
        <location evidence="1">Cell membrane</location>
        <topology evidence="1">Multi-pass membrane protein</topology>
    </subcellularLocation>
</comment>
<feature type="transmembrane region" description="Helical" evidence="10">
    <location>
        <begin position="156"/>
        <end position="179"/>
    </location>
</feature>
<feature type="transmembrane region" description="Helical" evidence="10">
    <location>
        <begin position="310"/>
        <end position="333"/>
    </location>
</feature>
<dbReference type="AlphaFoldDB" id="A0A9W6IYV5"/>
<feature type="transmembrane region" description="Helical" evidence="10">
    <location>
        <begin position="269"/>
        <end position="289"/>
    </location>
</feature>
<keyword evidence="5 10" id="KW-0573">Peptidoglycan synthesis</keyword>
<dbReference type="Pfam" id="PF03023">
    <property type="entry name" value="MurJ"/>
    <property type="match status" value="1"/>
</dbReference>
<evidence type="ECO:0000256" key="8">
    <source>
        <dbReference type="ARBA" id="ARBA00060041"/>
    </source>
</evidence>
<dbReference type="PANTHER" id="PTHR47019">
    <property type="entry name" value="LIPID II FLIPPASE MURJ"/>
    <property type="match status" value="1"/>
</dbReference>
<dbReference type="GO" id="GO:0005886">
    <property type="term" value="C:plasma membrane"/>
    <property type="evidence" value="ECO:0007669"/>
    <property type="project" value="UniProtKB-SubCell"/>
</dbReference>
<evidence type="ECO:0000256" key="6">
    <source>
        <dbReference type="ARBA" id="ARBA00022989"/>
    </source>
</evidence>
<reference evidence="12" key="3">
    <citation type="submission" date="2023-01" db="EMBL/GenBank/DDBJ databases">
        <authorList>
            <person name="Sun Q."/>
            <person name="Evtushenko L."/>
        </authorList>
    </citation>
    <scope>NUCLEOTIDE SEQUENCE</scope>
    <source>
        <strain evidence="12">VKM B-1606</strain>
    </source>
</reference>
<dbReference type="GO" id="GO:0009252">
    <property type="term" value="P:peptidoglycan biosynthetic process"/>
    <property type="evidence" value="ECO:0007669"/>
    <property type="project" value="UniProtKB-UniRule"/>
</dbReference>
<dbReference type="InterPro" id="IPR004268">
    <property type="entry name" value="MurJ"/>
</dbReference>
<dbReference type="EMBL" id="JAFBCY010000004">
    <property type="protein sequence ID" value="MBM7853112.1"/>
    <property type="molecule type" value="Genomic_DNA"/>
</dbReference>
<keyword evidence="2 10" id="KW-1003">Cell membrane</keyword>
<proteinExistence type="inferred from homology"/>
<dbReference type="GO" id="GO:0034204">
    <property type="term" value="P:lipid translocation"/>
    <property type="evidence" value="ECO:0007669"/>
    <property type="project" value="TreeGrafter"/>
</dbReference>
<evidence type="ECO:0000256" key="4">
    <source>
        <dbReference type="ARBA" id="ARBA00022960"/>
    </source>
</evidence>
<feature type="transmembrane region" description="Helical" evidence="10">
    <location>
        <begin position="132"/>
        <end position="149"/>
    </location>
</feature>
<evidence type="ECO:0000256" key="5">
    <source>
        <dbReference type="ARBA" id="ARBA00022984"/>
    </source>
</evidence>
<evidence type="ECO:0000313" key="12">
    <source>
        <dbReference type="EMBL" id="GLK57675.1"/>
    </source>
</evidence>
<feature type="transmembrane region" description="Helical" evidence="10">
    <location>
        <begin position="438"/>
        <end position="460"/>
    </location>
</feature>
<dbReference type="GO" id="GO:0008360">
    <property type="term" value="P:regulation of cell shape"/>
    <property type="evidence" value="ECO:0007669"/>
    <property type="project" value="UniProtKB-UniRule"/>
</dbReference>
<dbReference type="Proteomes" id="UP000758856">
    <property type="component" value="Unassembled WGS sequence"/>
</dbReference>
<evidence type="ECO:0000256" key="1">
    <source>
        <dbReference type="ARBA" id="ARBA00004651"/>
    </source>
</evidence>
<accession>A0A9W6IYV5</accession>
<protein>
    <recommendedName>
        <fullName evidence="10">Probable lipid II flippase MurJ</fullName>
    </recommendedName>
</protein>
<name>A0A9W6IYV5_9HYPH</name>
<dbReference type="RefSeq" id="WP_204951570.1">
    <property type="nucleotide sequence ID" value="NZ_BSFF01000010.1"/>
</dbReference>
<feature type="transmembrane region" description="Helical" evidence="10">
    <location>
        <begin position="88"/>
        <end position="112"/>
    </location>
</feature>
<comment type="similarity">
    <text evidence="9 10 11">Belongs to the MurJ/MviN family.</text>
</comment>
<feature type="transmembrane region" description="Helical" evidence="10">
    <location>
        <begin position="408"/>
        <end position="426"/>
    </location>
</feature>
<dbReference type="Proteomes" id="UP001143400">
    <property type="component" value="Unassembled WGS sequence"/>
</dbReference>
<evidence type="ECO:0000256" key="9">
    <source>
        <dbReference type="ARBA" id="ARBA00061532"/>
    </source>
</evidence>
<keyword evidence="6 10" id="KW-1133">Transmembrane helix</keyword>
<keyword evidence="10 11" id="KW-0961">Cell wall biogenesis/degradation</keyword>
<evidence type="ECO:0000313" key="15">
    <source>
        <dbReference type="Proteomes" id="UP001143400"/>
    </source>
</evidence>
<sequence>MWRKAASVGGLTLASRLFGFVRDVMMAALLGAGPLADAFMIAFRLPNHFRAIFAEGAFNAAFVPRYARALTQDGEGAARAFAEDVLSITVVVHLGLLVLAIAFAPYVVAALAPGFAEDPGQLGLTASLTRITFPYLLLISMMTLVSGVLNAHDRFAAAAATPILLNICMIAALMASGLFPTVAHALAWGVLISGFAQLALVLADLRRSGLWLKLRVPAFTAHVKTFLKGFGPAVLGSAGVQIAMFADTILASFLPTGSVSYLYYADRLYQLPLAVVGIAIGTVLLPELSRRLARNDVPGARDRLNRALEGALLMTLPFVALFAVAAAPVVAALFGRGAFDLRAVAGSAAALEAYAVGLPAIVALRCVTPAFHASGDTTTPVKALAVATVVNLGLKLVLIGPYAHAGLAFATSIGAWVNLGLLVLLLRNRGRFELDRRLALNLAALVLATAASAAAIGFALAPAGAVKGLVPQMPDLAPAALIGITGFAAYVAIAGPGFWLARRFGRN</sequence>
<dbReference type="PIRSF" id="PIRSF002869">
    <property type="entry name" value="MviN"/>
    <property type="match status" value="1"/>
</dbReference>
<evidence type="ECO:0000256" key="10">
    <source>
        <dbReference type="HAMAP-Rule" id="MF_02078"/>
    </source>
</evidence>
<feature type="transmembrane region" description="Helical" evidence="10">
    <location>
        <begin position="480"/>
        <end position="501"/>
    </location>
</feature>
<dbReference type="EMBL" id="BSFF01000010">
    <property type="protein sequence ID" value="GLK57675.1"/>
    <property type="molecule type" value="Genomic_DNA"/>
</dbReference>
<feature type="transmembrane region" description="Helical" evidence="10">
    <location>
        <begin position="185"/>
        <end position="205"/>
    </location>
</feature>
<feature type="transmembrane region" description="Helical" evidence="10">
    <location>
        <begin position="383"/>
        <end position="402"/>
    </location>
</feature>
<keyword evidence="7 10" id="KW-0472">Membrane</keyword>
<reference evidence="13 14" key="2">
    <citation type="submission" date="2021-01" db="EMBL/GenBank/DDBJ databases">
        <title>Genomic Encyclopedia of Type Strains, Phase IV (KMG-IV): sequencing the most valuable type-strain genomes for metagenomic binning, comparative biology and taxonomic classification.</title>
        <authorList>
            <person name="Goeker M."/>
        </authorList>
    </citation>
    <scope>NUCLEOTIDE SEQUENCE [LARGE SCALE GENOMIC DNA]</scope>
    <source>
        <strain evidence="13 14">DSM 6130</strain>
    </source>
</reference>
<keyword evidence="4 10" id="KW-0133">Cell shape</keyword>
<evidence type="ECO:0000256" key="3">
    <source>
        <dbReference type="ARBA" id="ARBA00022692"/>
    </source>
</evidence>
<dbReference type="GO" id="GO:0071555">
    <property type="term" value="P:cell wall organization"/>
    <property type="evidence" value="ECO:0007669"/>
    <property type="project" value="UniProtKB-UniRule"/>
</dbReference>
<evidence type="ECO:0000256" key="2">
    <source>
        <dbReference type="ARBA" id="ARBA00022475"/>
    </source>
</evidence>
<keyword evidence="3 10" id="KW-0812">Transmembrane</keyword>